<reference evidence="2 3" key="1">
    <citation type="submission" date="2018-06" db="EMBL/GenBank/DDBJ databases">
        <title>The Genome of Cuscuta australis (Dodder) Provides Insight into the Evolution of Plant Parasitism.</title>
        <authorList>
            <person name="Liu H."/>
        </authorList>
    </citation>
    <scope>NUCLEOTIDE SEQUENCE [LARGE SCALE GENOMIC DNA]</scope>
    <source>
        <strain evidence="3">cv. Yunnan</strain>
        <tissue evidence="2">Vines</tissue>
    </source>
</reference>
<comment type="caution">
    <text evidence="2">The sequence shown here is derived from an EMBL/GenBank/DDBJ whole genome shotgun (WGS) entry which is preliminary data.</text>
</comment>
<evidence type="ECO:0000313" key="3">
    <source>
        <dbReference type="Proteomes" id="UP000249390"/>
    </source>
</evidence>
<sequence length="239" mass="26234">MSHKQHGIGNEKVANHRGGDDDASSIVELSLGLGVIGSSSSSPPSSPPFWHQQQVKKKKKNEEEEVGLELRLGLLGLLRCEKNGKGVVEAEAPPARNSGGAFMNWACSSGGRHPFTFHDHHLSMPKSPSLSWSSLPHFHHCLQGPHQPPPGLWLTLRPSFNRGGVVFPQIAKAYIRVKDENVTVLVVKSYLVAKLGLSNQNQHDKATIRGHFLTTSNVIAHIYLLNKWSLNVVHGILRL</sequence>
<gene>
    <name evidence="2" type="ORF">DM860_013017</name>
</gene>
<dbReference type="PANTHER" id="PTHR47290:SF6">
    <property type="entry name" value="UBIQUITIN-LIKE DOMAIN-CONTAINING PROTEIN"/>
    <property type="match status" value="1"/>
</dbReference>
<dbReference type="PANTHER" id="PTHR47290">
    <property type="entry name" value="RING FINGER PROTEIN"/>
    <property type="match status" value="1"/>
</dbReference>
<feature type="region of interest" description="Disordered" evidence="1">
    <location>
        <begin position="1"/>
        <end position="24"/>
    </location>
</feature>
<dbReference type="AlphaFoldDB" id="A0A328D2Y3"/>
<evidence type="ECO:0000313" key="2">
    <source>
        <dbReference type="EMBL" id="RAL39816.1"/>
    </source>
</evidence>
<accession>A0A328D2Y3</accession>
<evidence type="ECO:0000256" key="1">
    <source>
        <dbReference type="SAM" id="MobiDB-lite"/>
    </source>
</evidence>
<keyword evidence="3" id="KW-1185">Reference proteome</keyword>
<proteinExistence type="predicted"/>
<dbReference type="EMBL" id="NQVE01000196">
    <property type="protein sequence ID" value="RAL39816.1"/>
    <property type="molecule type" value="Genomic_DNA"/>
</dbReference>
<protein>
    <recommendedName>
        <fullName evidence="4">Ubiquitin-like domain-containing protein</fullName>
    </recommendedName>
</protein>
<feature type="region of interest" description="Disordered" evidence="1">
    <location>
        <begin position="37"/>
        <end position="63"/>
    </location>
</feature>
<organism evidence="2 3">
    <name type="scientific">Cuscuta australis</name>
    <dbReference type="NCBI Taxonomy" id="267555"/>
    <lineage>
        <taxon>Eukaryota</taxon>
        <taxon>Viridiplantae</taxon>
        <taxon>Streptophyta</taxon>
        <taxon>Embryophyta</taxon>
        <taxon>Tracheophyta</taxon>
        <taxon>Spermatophyta</taxon>
        <taxon>Magnoliopsida</taxon>
        <taxon>eudicotyledons</taxon>
        <taxon>Gunneridae</taxon>
        <taxon>Pentapetalae</taxon>
        <taxon>asterids</taxon>
        <taxon>lamiids</taxon>
        <taxon>Solanales</taxon>
        <taxon>Convolvulaceae</taxon>
        <taxon>Cuscuteae</taxon>
        <taxon>Cuscuta</taxon>
        <taxon>Cuscuta subgen. Grammica</taxon>
        <taxon>Cuscuta sect. Cleistogrammica</taxon>
    </lineage>
</organism>
<dbReference type="InterPro" id="IPR044171">
    <property type="entry name" value="LAX2-like"/>
</dbReference>
<name>A0A328D2Y3_9ASTE</name>
<dbReference type="Proteomes" id="UP000249390">
    <property type="component" value="Unassembled WGS sequence"/>
</dbReference>
<evidence type="ECO:0008006" key="4">
    <source>
        <dbReference type="Google" id="ProtNLM"/>
    </source>
</evidence>